<feature type="signal peptide" evidence="1">
    <location>
        <begin position="1"/>
        <end position="21"/>
    </location>
</feature>
<dbReference type="EMBL" id="GBXM01073644">
    <property type="protein sequence ID" value="JAH34933.1"/>
    <property type="molecule type" value="Transcribed_RNA"/>
</dbReference>
<reference evidence="2" key="2">
    <citation type="journal article" date="2015" name="Fish Shellfish Immunol.">
        <title>Early steps in the European eel (Anguilla anguilla)-Vibrio vulnificus interaction in the gills: Role of the RtxA13 toxin.</title>
        <authorList>
            <person name="Callol A."/>
            <person name="Pajuelo D."/>
            <person name="Ebbesson L."/>
            <person name="Teles M."/>
            <person name="MacKenzie S."/>
            <person name="Amaro C."/>
        </authorList>
    </citation>
    <scope>NUCLEOTIDE SEQUENCE</scope>
</reference>
<sequence length="40" mass="4662">MQFHFALIISCAILILSKLRSHTNNKINKLKILTETCSMW</sequence>
<accession>A0A0E9S341</accession>
<name>A0A0E9S341_ANGAN</name>
<feature type="chain" id="PRO_5002432265" evidence="1">
    <location>
        <begin position="22"/>
        <end position="40"/>
    </location>
</feature>
<dbReference type="AlphaFoldDB" id="A0A0E9S341"/>
<keyword evidence="1" id="KW-0732">Signal</keyword>
<organism evidence="2">
    <name type="scientific">Anguilla anguilla</name>
    <name type="common">European freshwater eel</name>
    <name type="synonym">Muraena anguilla</name>
    <dbReference type="NCBI Taxonomy" id="7936"/>
    <lineage>
        <taxon>Eukaryota</taxon>
        <taxon>Metazoa</taxon>
        <taxon>Chordata</taxon>
        <taxon>Craniata</taxon>
        <taxon>Vertebrata</taxon>
        <taxon>Euteleostomi</taxon>
        <taxon>Actinopterygii</taxon>
        <taxon>Neopterygii</taxon>
        <taxon>Teleostei</taxon>
        <taxon>Anguilliformes</taxon>
        <taxon>Anguillidae</taxon>
        <taxon>Anguilla</taxon>
    </lineage>
</organism>
<evidence type="ECO:0000313" key="2">
    <source>
        <dbReference type="EMBL" id="JAH34933.1"/>
    </source>
</evidence>
<proteinExistence type="predicted"/>
<reference evidence="2" key="1">
    <citation type="submission" date="2014-11" db="EMBL/GenBank/DDBJ databases">
        <authorList>
            <person name="Amaro Gonzalez C."/>
        </authorList>
    </citation>
    <scope>NUCLEOTIDE SEQUENCE</scope>
</reference>
<protein>
    <submittedName>
        <fullName evidence="2">Uncharacterized protein</fullName>
    </submittedName>
</protein>
<evidence type="ECO:0000256" key="1">
    <source>
        <dbReference type="SAM" id="SignalP"/>
    </source>
</evidence>